<dbReference type="RefSeq" id="WP_378937654.1">
    <property type="nucleotide sequence ID" value="NZ_JBHLVO010000026.1"/>
</dbReference>
<evidence type="ECO:0000256" key="3">
    <source>
        <dbReference type="SAM" id="Coils"/>
    </source>
</evidence>
<feature type="domain" description="ABC transporter" evidence="4">
    <location>
        <begin position="334"/>
        <end position="546"/>
    </location>
</feature>
<dbReference type="InterPro" id="IPR017871">
    <property type="entry name" value="ABC_transporter-like_CS"/>
</dbReference>
<evidence type="ECO:0000256" key="2">
    <source>
        <dbReference type="ARBA" id="ARBA00022840"/>
    </source>
</evidence>
<organism evidence="5 6">
    <name type="scientific">Metabacillus herbersteinensis</name>
    <dbReference type="NCBI Taxonomy" id="283816"/>
    <lineage>
        <taxon>Bacteria</taxon>
        <taxon>Bacillati</taxon>
        <taxon>Bacillota</taxon>
        <taxon>Bacilli</taxon>
        <taxon>Bacillales</taxon>
        <taxon>Bacillaceae</taxon>
        <taxon>Metabacillus</taxon>
    </lineage>
</organism>
<dbReference type="Proteomes" id="UP001589854">
    <property type="component" value="Unassembled WGS sequence"/>
</dbReference>
<feature type="coiled-coil region" evidence="3">
    <location>
        <begin position="87"/>
        <end position="114"/>
    </location>
</feature>
<sequence length="626" mass="72436">MIICSINEISKSFGGQLVIDQLSLELQENDRIGLVGRNGSGKTTIFKLIAGSEQVDKGVIHKRKGLKVGYLAQIPTFSADATTKDVLLTAFTQLMEMESKLKQLENEMIDKNDDQIRLLLKEYGEIQERFTFLGGYTMETELQKVVNGLQIEDLISKPFNHLSGGEQTKVCLGLMLLQSPDLLLLDEPTNHLDIFAVEWLEKFLKEYLGTVVIISHDRYFLDEVATKIFDLEDGEVTVYHTNYTNFIKERQEKLLHEFQAYQEQQKKIKKMKEAIKRLREWANQANPPNEGLHKRARNMERALERMEKFKKPVLDRKKMGLLFDTGNRSGKDVFRLGEVTKSFDQKLLFNRIKLEIFHKDRAAIVGQNGTGKSTILKFLLGEIVPDEGKVQIGSNVRIGYLSQHLRGAKPTQTVIECFRDEVKMTEGDARHVLARFLFFGANVYKKIDGLSGGELMRLRLAQLMHQDVNVLVLDEPTNHLDIDSREVLEEALEEFEGTILAVSHDRYFLNKLFKKTYWLKNQELYAFNGPYQWAKQKLDEQLLKIGEKSEPKIERERAKVIKKSFQAPDKEIEDFLERVEQDLFIIERDMNNEKDLSKLQDLQARRDEKELVRNELYDQLSALLKE</sequence>
<dbReference type="EMBL" id="JBHLVO010000026">
    <property type="protein sequence ID" value="MFC0273903.1"/>
    <property type="molecule type" value="Genomic_DNA"/>
</dbReference>
<dbReference type="NCBIfam" id="NF000355">
    <property type="entry name" value="ribo_prot_ABC_F"/>
    <property type="match status" value="1"/>
</dbReference>
<gene>
    <name evidence="5" type="primary">abc-f</name>
    <name evidence="5" type="ORF">ACFFIX_21195</name>
</gene>
<dbReference type="PROSITE" id="PS50893">
    <property type="entry name" value="ABC_TRANSPORTER_2"/>
    <property type="match status" value="2"/>
</dbReference>
<proteinExistence type="predicted"/>
<dbReference type="InterPro" id="IPR032781">
    <property type="entry name" value="ABC_tran_Xtn"/>
</dbReference>
<evidence type="ECO:0000259" key="4">
    <source>
        <dbReference type="PROSITE" id="PS50893"/>
    </source>
</evidence>
<name>A0ABV6GJN0_9BACI</name>
<dbReference type="PANTHER" id="PTHR42855:SF2">
    <property type="entry name" value="DRUG RESISTANCE ABC TRANSPORTER,ATP-BINDING PROTEIN"/>
    <property type="match status" value="1"/>
</dbReference>
<dbReference type="InterPro" id="IPR003593">
    <property type="entry name" value="AAA+_ATPase"/>
</dbReference>
<dbReference type="InterPro" id="IPR003439">
    <property type="entry name" value="ABC_transporter-like_ATP-bd"/>
</dbReference>
<dbReference type="Gene3D" id="3.40.50.300">
    <property type="entry name" value="P-loop containing nucleotide triphosphate hydrolases"/>
    <property type="match status" value="2"/>
</dbReference>
<dbReference type="PROSITE" id="PS00211">
    <property type="entry name" value="ABC_TRANSPORTER_1"/>
    <property type="match status" value="2"/>
</dbReference>
<dbReference type="SUPFAM" id="SSF52540">
    <property type="entry name" value="P-loop containing nucleoside triphosphate hydrolases"/>
    <property type="match status" value="2"/>
</dbReference>
<accession>A0ABV6GJN0</accession>
<dbReference type="SMART" id="SM00382">
    <property type="entry name" value="AAA"/>
    <property type="match status" value="2"/>
</dbReference>
<keyword evidence="1" id="KW-0547">Nucleotide-binding</keyword>
<keyword evidence="3" id="KW-0175">Coiled coil</keyword>
<evidence type="ECO:0000256" key="1">
    <source>
        <dbReference type="ARBA" id="ARBA00022741"/>
    </source>
</evidence>
<dbReference type="InterPro" id="IPR027417">
    <property type="entry name" value="P-loop_NTPase"/>
</dbReference>
<dbReference type="Pfam" id="PF00005">
    <property type="entry name" value="ABC_tran"/>
    <property type="match status" value="2"/>
</dbReference>
<comment type="caution">
    <text evidence="5">The sequence shown here is derived from an EMBL/GenBank/DDBJ whole genome shotgun (WGS) entry which is preliminary data.</text>
</comment>
<feature type="domain" description="ABC transporter" evidence="4">
    <location>
        <begin position="4"/>
        <end position="258"/>
    </location>
</feature>
<evidence type="ECO:0000313" key="5">
    <source>
        <dbReference type="EMBL" id="MFC0273903.1"/>
    </source>
</evidence>
<dbReference type="InterPro" id="IPR051309">
    <property type="entry name" value="ABCF_ATPase"/>
</dbReference>
<protein>
    <submittedName>
        <fullName evidence="5">Ribosomal protection-like ABC-F family protein</fullName>
    </submittedName>
</protein>
<reference evidence="5 6" key="1">
    <citation type="submission" date="2024-09" db="EMBL/GenBank/DDBJ databases">
        <authorList>
            <person name="Sun Q."/>
            <person name="Mori K."/>
        </authorList>
    </citation>
    <scope>NUCLEOTIDE SEQUENCE [LARGE SCALE GENOMIC DNA]</scope>
    <source>
        <strain evidence="5 6">CCM 7228</strain>
    </source>
</reference>
<keyword evidence="6" id="KW-1185">Reference proteome</keyword>
<dbReference type="PANTHER" id="PTHR42855">
    <property type="entry name" value="ABC TRANSPORTER ATP-BINDING SUBUNIT"/>
    <property type="match status" value="1"/>
</dbReference>
<evidence type="ECO:0000313" key="6">
    <source>
        <dbReference type="Proteomes" id="UP001589854"/>
    </source>
</evidence>
<dbReference type="Pfam" id="PF12848">
    <property type="entry name" value="ABC_tran_Xtn"/>
    <property type="match status" value="1"/>
</dbReference>
<keyword evidence="2" id="KW-0067">ATP-binding</keyword>
<dbReference type="CDD" id="cd03221">
    <property type="entry name" value="ABCF_EF-3"/>
    <property type="match status" value="2"/>
</dbReference>